<reference evidence="2" key="1">
    <citation type="submission" date="2019-05" db="EMBL/GenBank/DDBJ databases">
        <title>Another draft genome of Portunus trituberculatus and its Hox gene families provides insights of decapod evolution.</title>
        <authorList>
            <person name="Jeong J.-H."/>
            <person name="Song I."/>
            <person name="Kim S."/>
            <person name="Choi T."/>
            <person name="Kim D."/>
            <person name="Ryu S."/>
            <person name="Kim W."/>
        </authorList>
    </citation>
    <scope>NUCLEOTIDE SEQUENCE [LARGE SCALE GENOMIC DNA]</scope>
    <source>
        <tissue evidence="2">Muscle</tissue>
    </source>
</reference>
<evidence type="ECO:0000313" key="2">
    <source>
        <dbReference type="EMBL" id="MPC38721.1"/>
    </source>
</evidence>
<sequence length="98" mass="11508">MLNIGKEEEERQGEDETHKESKNRSSNVYLVKGMSVKRPVRSTLGTCWHPSAVRTSLNHSVRSRRRRREEGRGRLLVSVELNLEEEKEDKRTRDEAEF</sequence>
<feature type="region of interest" description="Disordered" evidence="1">
    <location>
        <begin position="1"/>
        <end position="34"/>
    </location>
</feature>
<name>A0A5B7EVI0_PORTR</name>
<accession>A0A5B7EVI0</accession>
<gene>
    <name evidence="2" type="ORF">E2C01_032233</name>
</gene>
<feature type="compositionally biased region" description="Basic and acidic residues" evidence="1">
    <location>
        <begin position="1"/>
        <end position="23"/>
    </location>
</feature>
<comment type="caution">
    <text evidence="2">The sequence shown here is derived from an EMBL/GenBank/DDBJ whole genome shotgun (WGS) entry which is preliminary data.</text>
</comment>
<dbReference type="AlphaFoldDB" id="A0A5B7EVI0"/>
<evidence type="ECO:0000313" key="3">
    <source>
        <dbReference type="Proteomes" id="UP000324222"/>
    </source>
</evidence>
<keyword evidence="3" id="KW-1185">Reference proteome</keyword>
<protein>
    <submittedName>
        <fullName evidence="2">Uncharacterized protein</fullName>
    </submittedName>
</protein>
<proteinExistence type="predicted"/>
<dbReference type="EMBL" id="VSRR010004152">
    <property type="protein sequence ID" value="MPC38721.1"/>
    <property type="molecule type" value="Genomic_DNA"/>
</dbReference>
<dbReference type="Proteomes" id="UP000324222">
    <property type="component" value="Unassembled WGS sequence"/>
</dbReference>
<evidence type="ECO:0000256" key="1">
    <source>
        <dbReference type="SAM" id="MobiDB-lite"/>
    </source>
</evidence>
<organism evidence="2 3">
    <name type="scientific">Portunus trituberculatus</name>
    <name type="common">Swimming crab</name>
    <name type="synonym">Neptunus trituberculatus</name>
    <dbReference type="NCBI Taxonomy" id="210409"/>
    <lineage>
        <taxon>Eukaryota</taxon>
        <taxon>Metazoa</taxon>
        <taxon>Ecdysozoa</taxon>
        <taxon>Arthropoda</taxon>
        <taxon>Crustacea</taxon>
        <taxon>Multicrustacea</taxon>
        <taxon>Malacostraca</taxon>
        <taxon>Eumalacostraca</taxon>
        <taxon>Eucarida</taxon>
        <taxon>Decapoda</taxon>
        <taxon>Pleocyemata</taxon>
        <taxon>Brachyura</taxon>
        <taxon>Eubrachyura</taxon>
        <taxon>Portunoidea</taxon>
        <taxon>Portunidae</taxon>
        <taxon>Portuninae</taxon>
        <taxon>Portunus</taxon>
    </lineage>
</organism>